<dbReference type="EMBL" id="WHWC01000002">
    <property type="protein sequence ID" value="KAG8388275.1"/>
    <property type="molecule type" value="Genomic_DNA"/>
</dbReference>
<sequence>MASCSFPFPTTINRHHRHAPPSNYNYAATTTTSPISICFSSSSSSFLINLHRSFPYKRNSWSGRCGATNPQSEPPSKENSPPSSDIILVRILSDCIYVSGVTSTFARFKDTLQIFFAVLFWMSLFFWSSAWDGGNSSGKRDKGSRFRK</sequence>
<dbReference type="AlphaFoldDB" id="A0AAV6YAB3"/>
<evidence type="ECO:0000313" key="2">
    <source>
        <dbReference type="EMBL" id="KAG8388275.1"/>
    </source>
</evidence>
<feature type="transmembrane region" description="Helical" evidence="1">
    <location>
        <begin position="112"/>
        <end position="131"/>
    </location>
</feature>
<name>A0AAV6YAB3_9LAMI</name>
<dbReference type="PANTHER" id="PTHR37706">
    <property type="entry name" value="TRANSMEMBRANE PROTEIN"/>
    <property type="match status" value="1"/>
</dbReference>
<evidence type="ECO:0000256" key="1">
    <source>
        <dbReference type="SAM" id="Phobius"/>
    </source>
</evidence>
<proteinExistence type="predicted"/>
<reference evidence="2" key="1">
    <citation type="submission" date="2019-10" db="EMBL/GenBank/DDBJ databases">
        <authorList>
            <person name="Zhang R."/>
            <person name="Pan Y."/>
            <person name="Wang J."/>
            <person name="Ma R."/>
            <person name="Yu S."/>
        </authorList>
    </citation>
    <scope>NUCLEOTIDE SEQUENCE</scope>
    <source>
        <strain evidence="2">LA-IB0</strain>
        <tissue evidence="2">Leaf</tissue>
    </source>
</reference>
<gene>
    <name evidence="2" type="ORF">BUALT_Bualt02G0108700</name>
</gene>
<dbReference type="PANTHER" id="PTHR37706:SF2">
    <property type="entry name" value="TRANSMEMBRANE PROTEIN"/>
    <property type="match status" value="1"/>
</dbReference>
<dbReference type="Proteomes" id="UP000826271">
    <property type="component" value="Unassembled WGS sequence"/>
</dbReference>
<comment type="caution">
    <text evidence="2">The sequence shown here is derived from an EMBL/GenBank/DDBJ whole genome shotgun (WGS) entry which is preliminary data.</text>
</comment>
<organism evidence="2 3">
    <name type="scientific">Buddleja alternifolia</name>
    <dbReference type="NCBI Taxonomy" id="168488"/>
    <lineage>
        <taxon>Eukaryota</taxon>
        <taxon>Viridiplantae</taxon>
        <taxon>Streptophyta</taxon>
        <taxon>Embryophyta</taxon>
        <taxon>Tracheophyta</taxon>
        <taxon>Spermatophyta</taxon>
        <taxon>Magnoliopsida</taxon>
        <taxon>eudicotyledons</taxon>
        <taxon>Gunneridae</taxon>
        <taxon>Pentapetalae</taxon>
        <taxon>asterids</taxon>
        <taxon>lamiids</taxon>
        <taxon>Lamiales</taxon>
        <taxon>Scrophulariaceae</taxon>
        <taxon>Buddlejeae</taxon>
        <taxon>Buddleja</taxon>
    </lineage>
</organism>
<accession>A0AAV6YAB3</accession>
<evidence type="ECO:0000313" key="3">
    <source>
        <dbReference type="Proteomes" id="UP000826271"/>
    </source>
</evidence>
<keyword evidence="3" id="KW-1185">Reference proteome</keyword>
<keyword evidence="1" id="KW-1133">Transmembrane helix</keyword>
<keyword evidence="1" id="KW-0812">Transmembrane</keyword>
<protein>
    <submittedName>
        <fullName evidence="2">Uncharacterized protein</fullName>
    </submittedName>
</protein>
<keyword evidence="1" id="KW-0472">Membrane</keyword>